<dbReference type="InterPro" id="IPR036026">
    <property type="entry name" value="Seven-hairpin_glycosidases"/>
</dbReference>
<keyword evidence="9" id="KW-0326">Glycosidase</keyword>
<keyword evidence="7" id="KW-0479">Metal-binding</keyword>
<feature type="active site" evidence="6">
    <location>
        <position position="511"/>
    </location>
</feature>
<dbReference type="AlphaFoldDB" id="A0A9P7QS95"/>
<dbReference type="PRINTS" id="PR00747">
    <property type="entry name" value="GLYHDRLASE47"/>
</dbReference>
<keyword evidence="5 8" id="KW-1015">Disulfide bond</keyword>
<dbReference type="Pfam" id="PF01532">
    <property type="entry name" value="Glyco_hydro_47"/>
    <property type="match status" value="1"/>
</dbReference>
<dbReference type="Proteomes" id="UP000707071">
    <property type="component" value="Unassembled WGS sequence"/>
</dbReference>
<evidence type="ECO:0000256" key="2">
    <source>
        <dbReference type="ARBA" id="ARBA00004922"/>
    </source>
</evidence>
<dbReference type="SUPFAM" id="SSF48225">
    <property type="entry name" value="Seven-hairpin glycosidases"/>
    <property type="match status" value="1"/>
</dbReference>
<dbReference type="PANTHER" id="PTHR11742:SF29">
    <property type="entry name" value="ALPHA-1,2-MANNOSIDASE"/>
    <property type="match status" value="1"/>
</dbReference>
<keyword evidence="7" id="KW-0106">Calcium</keyword>
<keyword evidence="12" id="KW-1185">Reference proteome</keyword>
<dbReference type="GO" id="GO:0004571">
    <property type="term" value="F:mannosyl-oligosaccharide 1,2-alpha-mannosidase activity"/>
    <property type="evidence" value="ECO:0007669"/>
    <property type="project" value="InterPro"/>
</dbReference>
<evidence type="ECO:0000256" key="9">
    <source>
        <dbReference type="RuleBase" id="RU361193"/>
    </source>
</evidence>
<feature type="binding site" evidence="7">
    <location>
        <position position="603"/>
    </location>
    <ligand>
        <name>Ca(2+)</name>
        <dbReference type="ChEBI" id="CHEBI:29108"/>
    </ligand>
</feature>
<feature type="disulfide bond" evidence="8">
    <location>
        <begin position="415"/>
        <end position="444"/>
    </location>
</feature>
<feature type="active site" description="Proton donor" evidence="6">
    <location>
        <position position="458"/>
    </location>
</feature>
<reference evidence="11 12" key="1">
    <citation type="journal article" date="2020" name="bioRxiv">
        <title>Whole genome comparisons of ergot fungi reveals the divergence and evolution of species within the genus Claviceps are the result of varying mechanisms driving genome evolution and host range expansion.</title>
        <authorList>
            <person name="Wyka S.A."/>
            <person name="Mondo S.J."/>
            <person name="Liu M."/>
            <person name="Dettman J."/>
            <person name="Nalam V."/>
            <person name="Broders K.D."/>
        </authorList>
    </citation>
    <scope>NUCLEOTIDE SEQUENCE [LARGE SCALE GENOMIC DNA]</scope>
    <source>
        <strain evidence="11 12">Clav52</strain>
    </source>
</reference>
<dbReference type="GO" id="GO:0005509">
    <property type="term" value="F:calcium ion binding"/>
    <property type="evidence" value="ECO:0007669"/>
    <property type="project" value="InterPro"/>
</dbReference>
<keyword evidence="10" id="KW-1133">Transmembrane helix</keyword>
<organism evidence="11 12">
    <name type="scientific">Claviceps aff. purpurea</name>
    <dbReference type="NCBI Taxonomy" id="1967640"/>
    <lineage>
        <taxon>Eukaryota</taxon>
        <taxon>Fungi</taxon>
        <taxon>Dikarya</taxon>
        <taxon>Ascomycota</taxon>
        <taxon>Pezizomycotina</taxon>
        <taxon>Sordariomycetes</taxon>
        <taxon>Hypocreomycetidae</taxon>
        <taxon>Hypocreales</taxon>
        <taxon>Clavicipitaceae</taxon>
        <taxon>Claviceps</taxon>
    </lineage>
</organism>
<sequence length="612" mass="68945">MSVRFCGVTRRATIWPRRAIRVLYMACLATVFLFLFPSRLFSTSPGREIDALWRFMDGAAPDATALGAAANKSSFDWAQVHMAYLPPAQVSALPASNKYRRRLPPTQYAFKAESSKQAALRQERRDQVRNVFIADWQNYRTYAWGMDALNPVSATAKDQFSGWAATLVDSLDTLWIMGLRDEFNEAVAAVGRIDFGASTSRQVNIFETNIRYLGGLLAAYDLSGRDVLLAKAVELGNFIYTGFNTPGNMPVDFIDFEVAKRGTGLEIEPSVVSASPGTLSLEMTRLSQVTGDPKYYDAVTRVMRVFHEQQNKTKLPGLWPIMVSMDRMDVSSRREFSLGAGADSLYEYLPKMHALLGGQEPMYEAMTESFMEAATTHLFFRPMVPLEDDILIAGNVDVSDDGDTPLDPESGHLVCFIGATMALGGRLLDQPGHVETGAKLAKGCAYAYASFLSGVMPETYNMVSCEPRLASNCSWDEVKWERERKKRKQWKPHLPKGFTTAKDPRYILRPEAIESIFILYRITGKQEYQEIAWTMFQAVHKASQAKYGHAAISDVTIPFEESTKEDNQEDYMESFWLAETLKYYYLIFSPPDLVDLDEFVLNTEAHPFRRSR</sequence>
<evidence type="ECO:0000256" key="6">
    <source>
        <dbReference type="PIRSR" id="PIRSR601382-1"/>
    </source>
</evidence>
<comment type="pathway">
    <text evidence="2">Protein modification; protein glycosylation.</text>
</comment>
<dbReference type="FunFam" id="1.50.10.10:FF:000037">
    <property type="entry name" value="alpha-1,2-Mannosidase"/>
    <property type="match status" value="1"/>
</dbReference>
<evidence type="ECO:0000256" key="7">
    <source>
        <dbReference type="PIRSR" id="PIRSR601382-2"/>
    </source>
</evidence>
<proteinExistence type="inferred from homology"/>
<keyword evidence="4 9" id="KW-0378">Hydrolase</keyword>
<dbReference type="InterPro" id="IPR050749">
    <property type="entry name" value="Glycosyl_Hydrolase_47"/>
</dbReference>
<dbReference type="GO" id="GO:0036503">
    <property type="term" value="P:ERAD pathway"/>
    <property type="evidence" value="ECO:0007669"/>
    <property type="project" value="UniProtKB-ARBA"/>
</dbReference>
<gene>
    <name evidence="11" type="ORF">E4U09_002255</name>
</gene>
<comment type="caution">
    <text evidence="11">The sequence shown here is derived from an EMBL/GenBank/DDBJ whole genome shotgun (WGS) entry which is preliminary data.</text>
</comment>
<evidence type="ECO:0000256" key="1">
    <source>
        <dbReference type="ARBA" id="ARBA00001913"/>
    </source>
</evidence>
<dbReference type="GO" id="GO:0005783">
    <property type="term" value="C:endoplasmic reticulum"/>
    <property type="evidence" value="ECO:0007669"/>
    <property type="project" value="TreeGrafter"/>
</dbReference>
<evidence type="ECO:0000256" key="5">
    <source>
        <dbReference type="ARBA" id="ARBA00023157"/>
    </source>
</evidence>
<dbReference type="Gene3D" id="1.50.10.10">
    <property type="match status" value="1"/>
</dbReference>
<evidence type="ECO:0000256" key="10">
    <source>
        <dbReference type="SAM" id="Phobius"/>
    </source>
</evidence>
<evidence type="ECO:0000256" key="3">
    <source>
        <dbReference type="ARBA" id="ARBA00007658"/>
    </source>
</evidence>
<keyword evidence="10" id="KW-0812">Transmembrane</keyword>
<feature type="transmembrane region" description="Helical" evidence="10">
    <location>
        <begin position="21"/>
        <end position="41"/>
    </location>
</feature>
<comment type="similarity">
    <text evidence="3 9">Belongs to the glycosyl hydrolase 47 family.</text>
</comment>
<dbReference type="InterPro" id="IPR001382">
    <property type="entry name" value="Glyco_hydro_47"/>
</dbReference>
<evidence type="ECO:0000313" key="12">
    <source>
        <dbReference type="Proteomes" id="UP000707071"/>
    </source>
</evidence>
<keyword evidence="10" id="KW-0472">Membrane</keyword>
<dbReference type="InterPro" id="IPR012341">
    <property type="entry name" value="6hp_glycosidase-like_sf"/>
</dbReference>
<comment type="cofactor">
    <cofactor evidence="1 7">
        <name>Ca(2+)</name>
        <dbReference type="ChEBI" id="CHEBI:29108"/>
    </cofactor>
</comment>
<dbReference type="PANTHER" id="PTHR11742">
    <property type="entry name" value="MANNOSYL-OLIGOSACCHARIDE ALPHA-1,2-MANNOSIDASE-RELATED"/>
    <property type="match status" value="1"/>
</dbReference>
<accession>A0A9P7QS95</accession>
<dbReference type="EC" id="3.2.1.-" evidence="9"/>
<dbReference type="GO" id="GO:0016020">
    <property type="term" value="C:membrane"/>
    <property type="evidence" value="ECO:0007669"/>
    <property type="project" value="InterPro"/>
</dbReference>
<evidence type="ECO:0000256" key="4">
    <source>
        <dbReference type="ARBA" id="ARBA00022801"/>
    </source>
</evidence>
<dbReference type="EMBL" id="SRRH01000002">
    <property type="protein sequence ID" value="KAG6303987.1"/>
    <property type="molecule type" value="Genomic_DNA"/>
</dbReference>
<evidence type="ECO:0000256" key="8">
    <source>
        <dbReference type="PIRSR" id="PIRSR601382-3"/>
    </source>
</evidence>
<feature type="active site" description="Proton donor" evidence="6">
    <location>
        <position position="207"/>
    </location>
</feature>
<evidence type="ECO:0000313" key="11">
    <source>
        <dbReference type="EMBL" id="KAG6303987.1"/>
    </source>
</evidence>
<dbReference type="GO" id="GO:0005975">
    <property type="term" value="P:carbohydrate metabolic process"/>
    <property type="evidence" value="ECO:0007669"/>
    <property type="project" value="InterPro"/>
</dbReference>
<name>A0A9P7QS95_9HYPO</name>
<protein>
    <recommendedName>
        <fullName evidence="9">alpha-1,2-Mannosidase</fullName>
        <ecNumber evidence="9">3.2.1.-</ecNumber>
    </recommendedName>
</protein>
<feature type="active site" evidence="6">
    <location>
        <position position="343"/>
    </location>
</feature>